<reference evidence="2" key="1">
    <citation type="journal article" date="2020" name="Nature">
        <title>Isolation of an archaeon at the prokaryote-eukaryote interface.</title>
        <authorList>
            <person name="Imachi H."/>
            <person name="Nobu M.K."/>
            <person name="Nakahara N."/>
            <person name="Morono Y."/>
            <person name="Ogawara M."/>
            <person name="Takaki Y."/>
            <person name="Takano Y."/>
            <person name="Uematsu K."/>
            <person name="Ikuta T."/>
            <person name="Ito M."/>
            <person name="Matsui Y."/>
            <person name="Miyazaki M."/>
            <person name="Murata K."/>
            <person name="Saito Y."/>
            <person name="Sakai S."/>
            <person name="Song C."/>
            <person name="Tasumi E."/>
            <person name="Yamanaka Y."/>
            <person name="Yamaguchi T."/>
            <person name="Kamagata Y."/>
            <person name="Tamaki H."/>
            <person name="Takai K."/>
        </authorList>
    </citation>
    <scope>NUCLEOTIDE SEQUENCE [LARGE SCALE GENOMIC DNA]</scope>
    <source>
        <strain evidence="2">MK-D1</strain>
    </source>
</reference>
<gene>
    <name evidence="2" type="ORF">DSAG12_02548</name>
</gene>
<dbReference type="GO" id="GO:0016209">
    <property type="term" value="F:antioxidant activity"/>
    <property type="evidence" value="ECO:0007669"/>
    <property type="project" value="InterPro"/>
</dbReference>
<feature type="domain" description="Alkyl hydroperoxide reductase subunit C/ Thiol specific antioxidant" evidence="1">
    <location>
        <begin position="2"/>
        <end position="76"/>
    </location>
</feature>
<sequence>MAYERFQALKTEIIPILVDNLKNVQKMESKYAKGKFPILYDEKNFVAKKLHQEVKLLKLGRLPGMLIVDKQGLVQYAYYGDNMADIPKNRDVLEILATMQS</sequence>
<accession>A0A5B9DBY9</accession>
<organism evidence="2">
    <name type="scientific">Promethearchaeum syntrophicum</name>
    <dbReference type="NCBI Taxonomy" id="2594042"/>
    <lineage>
        <taxon>Archaea</taxon>
        <taxon>Promethearchaeati</taxon>
        <taxon>Promethearchaeota</taxon>
        <taxon>Promethearchaeia</taxon>
        <taxon>Promethearchaeales</taxon>
        <taxon>Promethearchaeaceae</taxon>
        <taxon>Promethearchaeum</taxon>
    </lineage>
</organism>
<name>A0A5B9DBY9_9ARCH</name>
<proteinExistence type="predicted"/>
<dbReference type="SUPFAM" id="SSF52833">
    <property type="entry name" value="Thioredoxin-like"/>
    <property type="match status" value="1"/>
</dbReference>
<protein>
    <submittedName>
        <fullName evidence="2">AhpC/TSA family protein</fullName>
    </submittedName>
</protein>
<dbReference type="AlphaFoldDB" id="A0A5B9DBY9"/>
<evidence type="ECO:0000313" key="2">
    <source>
        <dbReference type="EMBL" id="QEE16718.1"/>
    </source>
</evidence>
<dbReference type="InterPro" id="IPR000866">
    <property type="entry name" value="AhpC/TSA"/>
</dbReference>
<dbReference type="InterPro" id="IPR036249">
    <property type="entry name" value="Thioredoxin-like_sf"/>
</dbReference>
<evidence type="ECO:0000259" key="1">
    <source>
        <dbReference type="Pfam" id="PF00578"/>
    </source>
</evidence>
<dbReference type="EMBL" id="CP042905">
    <property type="protein sequence ID" value="QEE16718.1"/>
    <property type="molecule type" value="Genomic_DNA"/>
</dbReference>
<dbReference type="Gene3D" id="3.40.30.10">
    <property type="entry name" value="Glutaredoxin"/>
    <property type="match status" value="1"/>
</dbReference>
<dbReference type="Pfam" id="PF00578">
    <property type="entry name" value="AhpC-TSA"/>
    <property type="match status" value="1"/>
</dbReference>
<dbReference type="GO" id="GO:0016491">
    <property type="term" value="F:oxidoreductase activity"/>
    <property type="evidence" value="ECO:0007669"/>
    <property type="project" value="InterPro"/>
</dbReference>